<proteinExistence type="predicted"/>
<evidence type="ECO:0000313" key="2">
    <source>
        <dbReference type="EMBL" id="EAF3075367.1"/>
    </source>
</evidence>
<reference evidence="2" key="1">
    <citation type="submission" date="2018-06" db="EMBL/GenBank/DDBJ databases">
        <authorList>
            <consortium name="GenomeTrakr: Next Generation Sequencing Network for Food Pathogen Tracability"/>
        </authorList>
    </citation>
    <scope>NUCLEOTIDE SEQUENCE</scope>
    <source>
        <strain evidence="2">2009L-1297/TB0440</strain>
    </source>
</reference>
<accession>A0A9P2DR63</accession>
<feature type="domain" description="OLD protein-like TOPRIM" evidence="1">
    <location>
        <begin position="45"/>
        <end position="109"/>
    </location>
</feature>
<evidence type="ECO:0000259" key="1">
    <source>
        <dbReference type="Pfam" id="PF20469"/>
    </source>
</evidence>
<gene>
    <name evidence="2" type="ORF">CS106_13095</name>
</gene>
<dbReference type="Proteomes" id="UP000724783">
    <property type="component" value="Unassembled WGS sequence"/>
</dbReference>
<dbReference type="Pfam" id="PF20469">
    <property type="entry name" value="OLD-like_TOPRIM"/>
    <property type="match status" value="1"/>
</dbReference>
<protein>
    <recommendedName>
        <fullName evidence="1">OLD protein-like TOPRIM domain-containing protein</fullName>
    </recommendedName>
</protein>
<organism evidence="2 3">
    <name type="scientific">Listeria monocytogenes serotype 1/2a</name>
    <dbReference type="NCBI Taxonomy" id="1906951"/>
    <lineage>
        <taxon>Bacteria</taxon>
        <taxon>Bacillati</taxon>
        <taxon>Bacillota</taxon>
        <taxon>Bacilli</taxon>
        <taxon>Bacillales</taxon>
        <taxon>Listeriaceae</taxon>
        <taxon>Listeria</taxon>
    </lineage>
</organism>
<dbReference type="EMBL" id="AAAWLI010000005">
    <property type="protein sequence ID" value="EAF3075367.1"/>
    <property type="molecule type" value="Genomic_DNA"/>
</dbReference>
<name>A0A9P2DR63_LISMN</name>
<sequence length="238" mass="27856">MDIDNINLIEEENKFPTIKEYTKNEKATKIIESLGELPPIVNHLVVVVEGENDRRFLSNIGKIEEFRELIDIDRDISIVCANGSYIENWIKRSYLDNSKIPVLIISDNDVDKYSTAIKEMKSDENINKFATLLSYQTMENYVPTHLINKYFNIELDDTKEIKVNDIVANINDIKKNMSKKEIKRALNDEVILEVTKEDLIAHGVYEECLDWFKMMNYIKNKNYYEAQNIIDSKTKFKV</sequence>
<dbReference type="InterPro" id="IPR034139">
    <property type="entry name" value="TOPRIM_OLD"/>
</dbReference>
<dbReference type="AlphaFoldDB" id="A0A9P2DR63"/>
<evidence type="ECO:0000313" key="3">
    <source>
        <dbReference type="Proteomes" id="UP000724783"/>
    </source>
</evidence>
<comment type="caution">
    <text evidence="2">The sequence shown here is derived from an EMBL/GenBank/DDBJ whole genome shotgun (WGS) entry which is preliminary data.</text>
</comment>